<evidence type="ECO:0000313" key="2">
    <source>
        <dbReference type="Proteomes" id="UP001165960"/>
    </source>
</evidence>
<evidence type="ECO:0000313" key="1">
    <source>
        <dbReference type="EMBL" id="KAJ9081098.1"/>
    </source>
</evidence>
<reference evidence="1" key="1">
    <citation type="submission" date="2022-04" db="EMBL/GenBank/DDBJ databases">
        <title>Genome of the entomopathogenic fungus Entomophthora muscae.</title>
        <authorList>
            <person name="Elya C."/>
            <person name="Lovett B.R."/>
            <person name="Lee E."/>
            <person name="Macias A.M."/>
            <person name="Hajek A.E."/>
            <person name="De Bivort B.L."/>
            <person name="Kasson M.T."/>
            <person name="De Fine Licht H.H."/>
            <person name="Stajich J.E."/>
        </authorList>
    </citation>
    <scope>NUCLEOTIDE SEQUENCE</scope>
    <source>
        <strain evidence="1">Berkeley</strain>
    </source>
</reference>
<name>A0ACC2U276_9FUNG</name>
<keyword evidence="2" id="KW-1185">Reference proteome</keyword>
<dbReference type="EMBL" id="QTSX02001499">
    <property type="protein sequence ID" value="KAJ9081098.1"/>
    <property type="molecule type" value="Genomic_DNA"/>
</dbReference>
<accession>A0ACC2U276</accession>
<protein>
    <submittedName>
        <fullName evidence="1">Uncharacterized protein</fullName>
    </submittedName>
</protein>
<organism evidence="1 2">
    <name type="scientific">Entomophthora muscae</name>
    <dbReference type="NCBI Taxonomy" id="34485"/>
    <lineage>
        <taxon>Eukaryota</taxon>
        <taxon>Fungi</taxon>
        <taxon>Fungi incertae sedis</taxon>
        <taxon>Zoopagomycota</taxon>
        <taxon>Entomophthoromycotina</taxon>
        <taxon>Entomophthoromycetes</taxon>
        <taxon>Entomophthorales</taxon>
        <taxon>Entomophthoraceae</taxon>
        <taxon>Entomophthora</taxon>
    </lineage>
</organism>
<dbReference type="Proteomes" id="UP001165960">
    <property type="component" value="Unassembled WGS sequence"/>
</dbReference>
<gene>
    <name evidence="1" type="ORF">DSO57_1018257</name>
</gene>
<proteinExistence type="predicted"/>
<sequence length="122" mass="14122">MNLWLKKILPYLVLVIFHLNYSQTDNQANATSRAQPANPPQTLNHPPGAPLEPVHFTKYPPNPAYLEYGLETILIVDPLERTRETEYIGHKGKRIEVPPFLFKYKYNYLPAYFVPMTLPLTL</sequence>
<comment type="caution">
    <text evidence="1">The sequence shown here is derived from an EMBL/GenBank/DDBJ whole genome shotgun (WGS) entry which is preliminary data.</text>
</comment>